<sequence>MTGDARPGRRTRTRFEGWILGTGTASGTRVVLGHWGRSPFGRFSDVMVERADGHRLLLAPSRRTADFIAATYSFDDVEVTPVTVRVAGRHWQITAGPLDLRLTTGPRGPMGRLLRAVPAPLAARPAWTVLTYPPARLLLGVRTRGSAGGGRREWYGALDLLPVVSATTVYDGRDQGPLAPVAPPVRFGFGSTPRAPSAVRVVTTVELPRSPGPRRGPATRTS</sequence>
<name>A0A6M4PK71_9ACTN</name>
<accession>A0A6M4PK71</accession>
<keyword evidence="2" id="KW-1185">Reference proteome</keyword>
<gene>
    <name evidence="1" type="ORF">HKX69_16715</name>
</gene>
<dbReference type="EMBL" id="CP053189">
    <property type="protein sequence ID" value="QJS10937.1"/>
    <property type="molecule type" value="Genomic_DNA"/>
</dbReference>
<dbReference type="Proteomes" id="UP000502641">
    <property type="component" value="Chromosome"/>
</dbReference>
<dbReference type="KEGG" id="sarg:HKX69_16715"/>
<reference evidence="1 2" key="1">
    <citation type="submission" date="2020-05" db="EMBL/GenBank/DDBJ databases">
        <authorList>
            <person name="Li K."/>
        </authorList>
    </citation>
    <scope>NUCLEOTIDE SEQUENCE [LARGE SCALE GENOMIC DNA]</scope>
    <source>
        <strain evidence="2">jing01</strain>
    </source>
</reference>
<dbReference type="AlphaFoldDB" id="A0A6M4PK71"/>
<proteinExistence type="predicted"/>
<evidence type="ECO:0000313" key="2">
    <source>
        <dbReference type="Proteomes" id="UP000502641"/>
    </source>
</evidence>
<protein>
    <submittedName>
        <fullName evidence="1">Uncharacterized protein</fullName>
    </submittedName>
</protein>
<organism evidence="1 2">
    <name type="scientific">Streptomyces argyrophylli</name>
    <dbReference type="NCBI Taxonomy" id="2726118"/>
    <lineage>
        <taxon>Bacteria</taxon>
        <taxon>Bacillati</taxon>
        <taxon>Actinomycetota</taxon>
        <taxon>Actinomycetes</taxon>
        <taxon>Kitasatosporales</taxon>
        <taxon>Streptomycetaceae</taxon>
        <taxon>Streptomyces</taxon>
    </lineage>
</organism>
<dbReference type="RefSeq" id="WP_171154475.1">
    <property type="nucleotide sequence ID" value="NZ_CP053189.1"/>
</dbReference>
<evidence type="ECO:0000313" key="1">
    <source>
        <dbReference type="EMBL" id="QJS10937.1"/>
    </source>
</evidence>